<feature type="domain" description="Golgi pH regulator conserved" evidence="2">
    <location>
        <begin position="1"/>
        <end position="61"/>
    </location>
</feature>
<protein>
    <recommendedName>
        <fullName evidence="2">Golgi pH regulator conserved domain-containing protein</fullName>
    </recommendedName>
</protein>
<organism evidence="3 4">
    <name type="scientific">Hydnum rufescens UP504</name>
    <dbReference type="NCBI Taxonomy" id="1448309"/>
    <lineage>
        <taxon>Eukaryota</taxon>
        <taxon>Fungi</taxon>
        <taxon>Dikarya</taxon>
        <taxon>Basidiomycota</taxon>
        <taxon>Agaricomycotina</taxon>
        <taxon>Agaricomycetes</taxon>
        <taxon>Cantharellales</taxon>
        <taxon>Hydnaceae</taxon>
        <taxon>Hydnum</taxon>
    </lineage>
</organism>
<dbReference type="OrthoDB" id="264392at2759"/>
<evidence type="ECO:0000313" key="3">
    <source>
        <dbReference type="EMBL" id="KAF9519368.1"/>
    </source>
</evidence>
<accession>A0A9P6E1J0</accession>
<comment type="caution">
    <text evidence="3">The sequence shown here is derived from an EMBL/GenBank/DDBJ whole genome shotgun (WGS) entry which is preliminary data.</text>
</comment>
<sequence length="149" mass="15985">MGVIILGALAGFGAMQNAWTLLETCVFGRGARQGTKQASVDHASRSLARVRGDLEARRAQLVEGAVSSVSPVGREGGSWVSRVFSGADAHASLREEIAGLEALEREMSRDLEGMMARQVRAAYERTVRGRIWTGIGVGIGVYCVYRVFG</sequence>
<feature type="signal peptide" evidence="1">
    <location>
        <begin position="1"/>
        <end position="20"/>
    </location>
</feature>
<reference evidence="3" key="1">
    <citation type="journal article" date="2020" name="Nat. Commun.">
        <title>Large-scale genome sequencing of mycorrhizal fungi provides insights into the early evolution of symbiotic traits.</title>
        <authorList>
            <person name="Miyauchi S."/>
            <person name="Kiss E."/>
            <person name="Kuo A."/>
            <person name="Drula E."/>
            <person name="Kohler A."/>
            <person name="Sanchez-Garcia M."/>
            <person name="Morin E."/>
            <person name="Andreopoulos B."/>
            <person name="Barry K.W."/>
            <person name="Bonito G."/>
            <person name="Buee M."/>
            <person name="Carver A."/>
            <person name="Chen C."/>
            <person name="Cichocki N."/>
            <person name="Clum A."/>
            <person name="Culley D."/>
            <person name="Crous P.W."/>
            <person name="Fauchery L."/>
            <person name="Girlanda M."/>
            <person name="Hayes R.D."/>
            <person name="Keri Z."/>
            <person name="LaButti K."/>
            <person name="Lipzen A."/>
            <person name="Lombard V."/>
            <person name="Magnuson J."/>
            <person name="Maillard F."/>
            <person name="Murat C."/>
            <person name="Nolan M."/>
            <person name="Ohm R.A."/>
            <person name="Pangilinan J."/>
            <person name="Pereira M.F."/>
            <person name="Perotto S."/>
            <person name="Peter M."/>
            <person name="Pfister S."/>
            <person name="Riley R."/>
            <person name="Sitrit Y."/>
            <person name="Stielow J.B."/>
            <person name="Szollosi G."/>
            <person name="Zifcakova L."/>
            <person name="Stursova M."/>
            <person name="Spatafora J.W."/>
            <person name="Tedersoo L."/>
            <person name="Vaario L.M."/>
            <person name="Yamada A."/>
            <person name="Yan M."/>
            <person name="Wang P."/>
            <person name="Xu J."/>
            <person name="Bruns T."/>
            <person name="Baldrian P."/>
            <person name="Vilgalys R."/>
            <person name="Dunand C."/>
            <person name="Henrissat B."/>
            <person name="Grigoriev I.V."/>
            <person name="Hibbett D."/>
            <person name="Nagy L.G."/>
            <person name="Martin F.M."/>
        </authorList>
    </citation>
    <scope>NUCLEOTIDE SEQUENCE</scope>
    <source>
        <strain evidence="3">UP504</strain>
    </source>
</reference>
<dbReference type="GO" id="GO:0016020">
    <property type="term" value="C:membrane"/>
    <property type="evidence" value="ECO:0007669"/>
    <property type="project" value="InterPro"/>
</dbReference>
<evidence type="ECO:0000256" key="1">
    <source>
        <dbReference type="SAM" id="SignalP"/>
    </source>
</evidence>
<keyword evidence="1" id="KW-0732">Signal</keyword>
<dbReference type="EMBL" id="MU128918">
    <property type="protein sequence ID" value="KAF9519368.1"/>
    <property type="molecule type" value="Genomic_DNA"/>
</dbReference>
<gene>
    <name evidence="3" type="ORF">BS47DRAFT_28087</name>
</gene>
<name>A0A9P6E1J0_9AGAM</name>
<dbReference type="InterPro" id="IPR015672">
    <property type="entry name" value="GPHR/GTG"/>
</dbReference>
<keyword evidence="4" id="KW-1185">Reference proteome</keyword>
<dbReference type="PANTHER" id="PTHR15948:SF0">
    <property type="entry name" value="GOLGI PH REGULATOR A-RELATED"/>
    <property type="match status" value="1"/>
</dbReference>
<dbReference type="Pfam" id="PF12537">
    <property type="entry name" value="GPHR_N"/>
    <property type="match status" value="1"/>
</dbReference>
<feature type="chain" id="PRO_5040172537" description="Golgi pH regulator conserved domain-containing protein" evidence="1">
    <location>
        <begin position="21"/>
        <end position="149"/>
    </location>
</feature>
<dbReference type="AlphaFoldDB" id="A0A9P6E1J0"/>
<dbReference type="Proteomes" id="UP000886523">
    <property type="component" value="Unassembled WGS sequence"/>
</dbReference>
<dbReference type="PANTHER" id="PTHR15948">
    <property type="entry name" value="G-PROTEIN COUPLED RECEPTOR 89-RELATED"/>
    <property type="match status" value="1"/>
</dbReference>
<evidence type="ECO:0000313" key="4">
    <source>
        <dbReference type="Proteomes" id="UP000886523"/>
    </source>
</evidence>
<evidence type="ECO:0000259" key="2">
    <source>
        <dbReference type="Pfam" id="PF12537"/>
    </source>
</evidence>
<dbReference type="InterPro" id="IPR022535">
    <property type="entry name" value="Golgi_pH-regulator_cons_dom"/>
</dbReference>
<proteinExistence type="predicted"/>